<name>A0A0A3YGQ7_BRAJP</name>
<organism evidence="2 3">
    <name type="scientific">Bradyrhizobium japonicum</name>
    <dbReference type="NCBI Taxonomy" id="375"/>
    <lineage>
        <taxon>Bacteria</taxon>
        <taxon>Pseudomonadati</taxon>
        <taxon>Pseudomonadota</taxon>
        <taxon>Alphaproteobacteria</taxon>
        <taxon>Hyphomicrobiales</taxon>
        <taxon>Nitrobacteraceae</taxon>
        <taxon>Bradyrhizobium</taxon>
    </lineage>
</organism>
<evidence type="ECO:0000313" key="3">
    <source>
        <dbReference type="Proteomes" id="UP000030377"/>
    </source>
</evidence>
<dbReference type="Proteomes" id="UP000030377">
    <property type="component" value="Unassembled WGS sequence"/>
</dbReference>
<proteinExistence type="predicted"/>
<reference evidence="2 3" key="1">
    <citation type="submission" date="2014-09" db="EMBL/GenBank/DDBJ databases">
        <title>Draft genome of Bradyrhizobium japonicum Is-34.</title>
        <authorList>
            <person name="Tsurumaru H."/>
            <person name="Yamakawa T."/>
            <person name="Hashimoto S."/>
            <person name="Okizaki K."/>
            <person name="Kanesaki Y."/>
            <person name="Yoshikawa H."/>
            <person name="Yajima S."/>
        </authorList>
    </citation>
    <scope>NUCLEOTIDE SEQUENCE [LARGE SCALE GENOMIC DNA]</scope>
    <source>
        <strain evidence="2 3">Is-34</strain>
    </source>
</reference>
<feature type="domain" description="OB" evidence="1">
    <location>
        <begin position="2"/>
        <end position="55"/>
    </location>
</feature>
<dbReference type="CDD" id="cd04485">
    <property type="entry name" value="DnaE_OBF"/>
    <property type="match status" value="1"/>
</dbReference>
<gene>
    <name evidence="2" type="ORF">MA20_47740</name>
</gene>
<evidence type="ECO:0000259" key="1">
    <source>
        <dbReference type="Pfam" id="PF01336"/>
    </source>
</evidence>
<dbReference type="GO" id="GO:0003676">
    <property type="term" value="F:nucleic acid binding"/>
    <property type="evidence" value="ECO:0007669"/>
    <property type="project" value="InterPro"/>
</dbReference>
<accession>A0A0A3YGQ7</accession>
<dbReference type="AlphaFoldDB" id="A0A0A3YGQ7"/>
<dbReference type="EMBL" id="JRPN01000107">
    <property type="protein sequence ID" value="KGT72878.1"/>
    <property type="molecule type" value="Genomic_DNA"/>
</dbReference>
<protein>
    <recommendedName>
        <fullName evidence="1">OB domain-containing protein</fullName>
    </recommendedName>
</protein>
<comment type="caution">
    <text evidence="2">The sequence shown here is derived from an EMBL/GenBank/DDBJ whole genome shotgun (WGS) entry which is preliminary data.</text>
</comment>
<dbReference type="Pfam" id="PF01336">
    <property type="entry name" value="tRNA_anti-codon"/>
    <property type="match status" value="1"/>
</dbReference>
<sequence length="89" mass="9992">MFITLHDETDIANLIVWLSVFDRLRRAVRVSQIMTCRGRVQRSSGIIHVIAEHLTDETELLNSVGGQNEAFTLTGRPRRPGPPLWSAPA</sequence>
<evidence type="ECO:0000313" key="2">
    <source>
        <dbReference type="EMBL" id="KGT72878.1"/>
    </source>
</evidence>
<dbReference type="InterPro" id="IPR004365">
    <property type="entry name" value="NA-bd_OB_tRNA"/>
</dbReference>